<organism evidence="3 4">
    <name type="scientific">Candidatus Glassbacteria bacterium GWA2_58_10</name>
    <dbReference type="NCBI Taxonomy" id="1817865"/>
    <lineage>
        <taxon>Bacteria</taxon>
        <taxon>Candidatus Glassiibacteriota</taxon>
    </lineage>
</organism>
<evidence type="ECO:0000256" key="1">
    <source>
        <dbReference type="ARBA" id="ARBA00022527"/>
    </source>
</evidence>
<dbReference type="AlphaFoldDB" id="A0A1F5YCH1"/>
<accession>A0A1F5YCH1</accession>
<dbReference type="Proteomes" id="UP000176992">
    <property type="component" value="Unassembled WGS sequence"/>
</dbReference>
<name>A0A1F5YCH1_9BACT</name>
<dbReference type="Pfam" id="PF13581">
    <property type="entry name" value="HATPase_c_2"/>
    <property type="match status" value="1"/>
</dbReference>
<dbReference type="PANTHER" id="PTHR35526">
    <property type="entry name" value="ANTI-SIGMA-F FACTOR RSBW-RELATED"/>
    <property type="match status" value="1"/>
</dbReference>
<feature type="domain" description="Histidine kinase/HSP90-like ATPase" evidence="2">
    <location>
        <begin position="10"/>
        <end position="141"/>
    </location>
</feature>
<protein>
    <recommendedName>
        <fullName evidence="2">Histidine kinase/HSP90-like ATPase domain-containing protein</fullName>
    </recommendedName>
</protein>
<evidence type="ECO:0000313" key="4">
    <source>
        <dbReference type="Proteomes" id="UP000176992"/>
    </source>
</evidence>
<keyword evidence="1" id="KW-0723">Serine/threonine-protein kinase</keyword>
<keyword evidence="1" id="KW-0418">Kinase</keyword>
<dbReference type="PANTHER" id="PTHR35526:SF3">
    <property type="entry name" value="ANTI-SIGMA-F FACTOR RSBW"/>
    <property type="match status" value="1"/>
</dbReference>
<dbReference type="CDD" id="cd16936">
    <property type="entry name" value="HATPase_RsbW-like"/>
    <property type="match status" value="1"/>
</dbReference>
<keyword evidence="1" id="KW-0808">Transferase</keyword>
<evidence type="ECO:0000259" key="2">
    <source>
        <dbReference type="Pfam" id="PF13581"/>
    </source>
</evidence>
<dbReference type="InterPro" id="IPR003594">
    <property type="entry name" value="HATPase_dom"/>
</dbReference>
<dbReference type="InterPro" id="IPR036890">
    <property type="entry name" value="HATPase_C_sf"/>
</dbReference>
<evidence type="ECO:0000313" key="3">
    <source>
        <dbReference type="EMBL" id="OGF97870.1"/>
    </source>
</evidence>
<dbReference type="EMBL" id="MFIV01000201">
    <property type="protein sequence ID" value="OGF97870.1"/>
    <property type="molecule type" value="Genomic_DNA"/>
</dbReference>
<comment type="caution">
    <text evidence="3">The sequence shown here is derived from an EMBL/GenBank/DDBJ whole genome shotgun (WGS) entry which is preliminary data.</text>
</comment>
<proteinExistence type="predicted"/>
<dbReference type="InterPro" id="IPR050267">
    <property type="entry name" value="Anti-sigma-factor_SerPK"/>
</dbReference>
<sequence length="156" mass="17622">MNDTIDIRIQSNPKMMRLVRKTIAQASEMVGFSERDVHAVTLAVDEGCTNIIRHCYRGSKVGDIVIRIRMYEDRIEIALRDFGEAIDVGKLRDCVEKRRQELETAGPVRPGGLGVMLIHSVMDKVHYKTSPHSGTVLRLVKYLSVEREKKIAGKST</sequence>
<gene>
    <name evidence="3" type="ORF">A2Z86_00505</name>
</gene>
<dbReference type="GO" id="GO:0004674">
    <property type="term" value="F:protein serine/threonine kinase activity"/>
    <property type="evidence" value="ECO:0007669"/>
    <property type="project" value="UniProtKB-KW"/>
</dbReference>
<dbReference type="Gene3D" id="3.30.565.10">
    <property type="entry name" value="Histidine kinase-like ATPase, C-terminal domain"/>
    <property type="match status" value="1"/>
</dbReference>
<reference evidence="3 4" key="1">
    <citation type="journal article" date="2016" name="Nat. Commun.">
        <title>Thousands of microbial genomes shed light on interconnected biogeochemical processes in an aquifer system.</title>
        <authorList>
            <person name="Anantharaman K."/>
            <person name="Brown C.T."/>
            <person name="Hug L.A."/>
            <person name="Sharon I."/>
            <person name="Castelle C.J."/>
            <person name="Probst A.J."/>
            <person name="Thomas B.C."/>
            <person name="Singh A."/>
            <person name="Wilkins M.J."/>
            <person name="Karaoz U."/>
            <person name="Brodie E.L."/>
            <person name="Williams K.H."/>
            <person name="Hubbard S.S."/>
            <person name="Banfield J.F."/>
        </authorList>
    </citation>
    <scope>NUCLEOTIDE SEQUENCE [LARGE SCALE GENOMIC DNA]</scope>
</reference>
<dbReference type="SUPFAM" id="SSF55874">
    <property type="entry name" value="ATPase domain of HSP90 chaperone/DNA topoisomerase II/histidine kinase"/>
    <property type="match status" value="1"/>
</dbReference>